<evidence type="ECO:0000313" key="2">
    <source>
        <dbReference type="Proteomes" id="UP000012589"/>
    </source>
</evidence>
<dbReference type="InterPro" id="IPR009229">
    <property type="entry name" value="AgrD"/>
</dbReference>
<protein>
    <submittedName>
        <fullName evidence="1">Cyclic lactone autoinducer peptide</fullName>
    </submittedName>
</protein>
<dbReference type="HOGENOM" id="CLU_3134268_0_0_9"/>
<accession>N2A5J3</accession>
<gene>
    <name evidence="1" type="ORF">C823_04403</name>
</gene>
<dbReference type="STRING" id="1235802.C823_04403"/>
<keyword evidence="2" id="KW-1185">Reference proteome</keyword>
<dbReference type="OrthoDB" id="1771234at2"/>
<dbReference type="NCBIfam" id="TIGR04223">
    <property type="entry name" value="quorum_AgrD"/>
    <property type="match status" value="1"/>
</dbReference>
<reference evidence="1 2" key="1">
    <citation type="journal article" date="2014" name="Genome Announc.">
        <title>Draft genome sequences of the altered schaedler flora, a defined bacterial community from gnotobiotic mice.</title>
        <authorList>
            <person name="Wannemuehler M.J."/>
            <person name="Overstreet A.M."/>
            <person name="Ward D.V."/>
            <person name="Phillips G.J."/>
        </authorList>
    </citation>
    <scope>NUCLEOTIDE SEQUENCE [LARGE SCALE GENOMIC DNA]</scope>
    <source>
        <strain evidence="1 2">ASF492</strain>
    </source>
</reference>
<dbReference type="Proteomes" id="UP000012589">
    <property type="component" value="Unassembled WGS sequence"/>
</dbReference>
<organism evidence="1 2">
    <name type="scientific">Eubacterium plexicaudatum ASF492</name>
    <dbReference type="NCBI Taxonomy" id="1235802"/>
    <lineage>
        <taxon>Bacteria</taxon>
        <taxon>Bacillati</taxon>
        <taxon>Bacillota</taxon>
        <taxon>Clostridia</taxon>
        <taxon>Eubacteriales</taxon>
        <taxon>Eubacteriaceae</taxon>
        <taxon>Eubacterium</taxon>
    </lineage>
</organism>
<dbReference type="AlphaFoldDB" id="N2A5J3"/>
<dbReference type="EMBL" id="AQFT01000128">
    <property type="protein sequence ID" value="EMZ21708.1"/>
    <property type="molecule type" value="Genomic_DNA"/>
</dbReference>
<proteinExistence type="predicted"/>
<name>N2A5J3_9FIRM</name>
<dbReference type="eggNOG" id="ENOG5033DUW">
    <property type="taxonomic scope" value="Bacteria"/>
</dbReference>
<sequence>MKNKVSKLVAKGVVSVLNTFLRVDANSASCCIIYQPKAPKELERFRRKK</sequence>
<comment type="caution">
    <text evidence="1">The sequence shown here is derived from an EMBL/GenBank/DDBJ whole genome shotgun (WGS) entry which is preliminary data.</text>
</comment>
<evidence type="ECO:0000313" key="1">
    <source>
        <dbReference type="EMBL" id="EMZ21708.1"/>
    </source>
</evidence>